<proteinExistence type="predicted"/>
<dbReference type="EMBL" id="CYSA01000015">
    <property type="protein sequence ID" value="CUH64041.1"/>
    <property type="molecule type" value="Genomic_DNA"/>
</dbReference>
<reference evidence="1 2" key="1">
    <citation type="submission" date="2015-09" db="EMBL/GenBank/DDBJ databases">
        <authorList>
            <consortium name="Swine Surveillance"/>
        </authorList>
    </citation>
    <scope>NUCLEOTIDE SEQUENCE [LARGE SCALE GENOMIC DNA]</scope>
    <source>
        <strain evidence="1 2">CECT 4357</strain>
    </source>
</reference>
<sequence length="37" mass="3916">MRFLPIVLGWIVAASAMSALTWIPDSEASSLPQVTVG</sequence>
<protein>
    <submittedName>
        <fullName evidence="1">Uncharacterized protein</fullName>
    </submittedName>
</protein>
<keyword evidence="2" id="KW-1185">Reference proteome</keyword>
<evidence type="ECO:0000313" key="2">
    <source>
        <dbReference type="Proteomes" id="UP000051587"/>
    </source>
</evidence>
<gene>
    <name evidence="1" type="ORF">TG4357_01033</name>
</gene>
<organism evidence="1 2">
    <name type="scientific">Thalassovita gelatinovora</name>
    <name type="common">Thalassobius gelatinovorus</name>
    <dbReference type="NCBI Taxonomy" id="53501"/>
    <lineage>
        <taxon>Bacteria</taxon>
        <taxon>Pseudomonadati</taxon>
        <taxon>Pseudomonadota</taxon>
        <taxon>Alphaproteobacteria</taxon>
        <taxon>Rhodobacterales</taxon>
        <taxon>Roseobacteraceae</taxon>
        <taxon>Thalassovita</taxon>
    </lineage>
</organism>
<dbReference type="Proteomes" id="UP000051587">
    <property type="component" value="Unassembled WGS sequence"/>
</dbReference>
<accession>A0A0P1F7P9</accession>
<name>A0A0P1F7P9_THAGE</name>
<dbReference type="AlphaFoldDB" id="A0A0P1F7P9"/>
<evidence type="ECO:0000313" key="1">
    <source>
        <dbReference type="EMBL" id="CUH64041.1"/>
    </source>
</evidence>